<dbReference type="Proteomes" id="UP000015100">
    <property type="component" value="Unassembled WGS sequence"/>
</dbReference>
<dbReference type="EMBL" id="AQGS01000130">
    <property type="protein sequence ID" value="EPS42044.1"/>
    <property type="molecule type" value="Genomic_DNA"/>
</dbReference>
<organism evidence="3 4">
    <name type="scientific">Dactylellina haptotyla (strain CBS 200.50)</name>
    <name type="common">Nematode-trapping fungus</name>
    <name type="synonym">Monacrosporium haptotylum</name>
    <dbReference type="NCBI Taxonomy" id="1284197"/>
    <lineage>
        <taxon>Eukaryota</taxon>
        <taxon>Fungi</taxon>
        <taxon>Dikarya</taxon>
        <taxon>Ascomycota</taxon>
        <taxon>Pezizomycotina</taxon>
        <taxon>Orbiliomycetes</taxon>
        <taxon>Orbiliales</taxon>
        <taxon>Orbiliaceae</taxon>
        <taxon>Dactylellina</taxon>
    </lineage>
</organism>
<evidence type="ECO:0000313" key="4">
    <source>
        <dbReference type="Proteomes" id="UP000015100"/>
    </source>
</evidence>
<feature type="region of interest" description="Disordered" evidence="1">
    <location>
        <begin position="57"/>
        <end position="112"/>
    </location>
</feature>
<feature type="domain" description="Myb-like DNA-binding" evidence="2">
    <location>
        <begin position="12"/>
        <end position="57"/>
    </location>
</feature>
<reference evidence="3 4" key="1">
    <citation type="journal article" date="2013" name="PLoS Genet.">
        <title>Genomic mechanisms accounting for the adaptation to parasitism in nematode-trapping fungi.</title>
        <authorList>
            <person name="Meerupati T."/>
            <person name="Andersson K.M."/>
            <person name="Friman E."/>
            <person name="Kumar D."/>
            <person name="Tunlid A."/>
            <person name="Ahren D."/>
        </authorList>
    </citation>
    <scope>NUCLEOTIDE SEQUENCE [LARGE SCALE GENOMIC DNA]</scope>
    <source>
        <strain evidence="3 4">CBS 200.50</strain>
    </source>
</reference>
<sequence>MGNPSFDPNSAGNHKFLMLVLKYTDIRALDVNAIAKEAGITIGSAQQRLRGIKKALEQAAEKGDGEEKTPSPNVSPKKRVASFTVGSTPRSRKRVRVIQVAEQENGEESSED</sequence>
<evidence type="ECO:0000259" key="2">
    <source>
        <dbReference type="Pfam" id="PF22980"/>
    </source>
</evidence>
<gene>
    <name evidence="3" type="ORF">H072_4060</name>
</gene>
<dbReference type="Pfam" id="PF22980">
    <property type="entry name" value="Myb_DNA-bind_8"/>
    <property type="match status" value="1"/>
</dbReference>
<comment type="caution">
    <text evidence="3">The sequence shown here is derived from an EMBL/GenBank/DDBJ whole genome shotgun (WGS) entry which is preliminary data.</text>
</comment>
<keyword evidence="4" id="KW-1185">Reference proteome</keyword>
<proteinExistence type="predicted"/>
<reference evidence="4" key="2">
    <citation type="submission" date="2013-04" db="EMBL/GenBank/DDBJ databases">
        <title>Genomic mechanisms accounting for the adaptation to parasitism in nematode-trapping fungi.</title>
        <authorList>
            <person name="Ahren D.G."/>
        </authorList>
    </citation>
    <scope>NUCLEOTIDE SEQUENCE [LARGE SCALE GENOMIC DNA]</scope>
    <source>
        <strain evidence="4">CBS 200.50</strain>
    </source>
</reference>
<dbReference type="InterPro" id="IPR054505">
    <property type="entry name" value="Myb_DNA-bind_8"/>
</dbReference>
<evidence type="ECO:0000256" key="1">
    <source>
        <dbReference type="SAM" id="MobiDB-lite"/>
    </source>
</evidence>
<protein>
    <recommendedName>
        <fullName evidence="2">Myb-like DNA-binding domain-containing protein</fullName>
    </recommendedName>
</protein>
<feature type="compositionally biased region" description="Basic and acidic residues" evidence="1">
    <location>
        <begin position="57"/>
        <end position="69"/>
    </location>
</feature>
<name>S8AGN2_DACHA</name>
<accession>S8AGN2</accession>
<dbReference type="HOGENOM" id="CLU_2145756_0_0_1"/>
<dbReference type="AlphaFoldDB" id="S8AGN2"/>
<evidence type="ECO:0000313" key="3">
    <source>
        <dbReference type="EMBL" id="EPS42044.1"/>
    </source>
</evidence>